<gene>
    <name evidence="1" type="ORF">DEX24_15000</name>
</gene>
<comment type="caution">
    <text evidence="1">The sequence shown here is derived from an EMBL/GenBank/DDBJ whole genome shotgun (WGS) entry which is preliminary data.</text>
</comment>
<evidence type="ECO:0000313" key="1">
    <source>
        <dbReference type="EMBL" id="PWI24170.1"/>
    </source>
</evidence>
<dbReference type="Proteomes" id="UP000245938">
    <property type="component" value="Unassembled WGS sequence"/>
</dbReference>
<dbReference type="OrthoDB" id="9780343at2"/>
<organism evidence="1 2">
    <name type="scientific">Kurthia sibirica</name>
    <dbReference type="NCBI Taxonomy" id="202750"/>
    <lineage>
        <taxon>Bacteria</taxon>
        <taxon>Bacillati</taxon>
        <taxon>Bacillota</taxon>
        <taxon>Bacilli</taxon>
        <taxon>Bacillales</taxon>
        <taxon>Caryophanaceae</taxon>
        <taxon>Kurthia</taxon>
    </lineage>
</organism>
<evidence type="ECO:0000313" key="2">
    <source>
        <dbReference type="Proteomes" id="UP000245938"/>
    </source>
</evidence>
<dbReference type="InterPro" id="IPR018708">
    <property type="entry name" value="DUF2225"/>
</dbReference>
<dbReference type="AlphaFoldDB" id="A0A2U3AI19"/>
<sequence length="225" mass="26424">MEIIPYFDKLMTCIHCQKDFTTTKIRKSTIKLEHTDSDFRAVYKTVNPMYYNVFVCEHCGLAFTEDFSKYFAPGSADMLKKRICDHWEPHSFSGERSLIQAIQTYQLAIICGEIKKEKHIILAGLALRTAWLYREQDKIEWELRFLESAREEYIESYLVGDYAGSTMTELKVLFLVGELSRRLGDFTMATKYFSKIIEQQNTTTEISILKKTKAIWQEMRDNKKD</sequence>
<proteinExistence type="predicted"/>
<dbReference type="EMBL" id="QFVR01000027">
    <property type="protein sequence ID" value="PWI24170.1"/>
    <property type="molecule type" value="Genomic_DNA"/>
</dbReference>
<dbReference type="Pfam" id="PF09986">
    <property type="entry name" value="DUF2225"/>
    <property type="match status" value="1"/>
</dbReference>
<dbReference type="RefSeq" id="WP_109307227.1">
    <property type="nucleotide sequence ID" value="NZ_BJUF01000035.1"/>
</dbReference>
<protein>
    <submittedName>
        <fullName evidence="1">DUF2225 domain-containing protein</fullName>
    </submittedName>
</protein>
<name>A0A2U3AI19_9BACL</name>
<reference evidence="1 2" key="1">
    <citation type="submission" date="2018-05" db="EMBL/GenBank/DDBJ databases">
        <title>Kurthia sibirica genome sequence.</title>
        <authorList>
            <person name="Maclea K.S."/>
            <person name="Goen A.E."/>
        </authorList>
    </citation>
    <scope>NUCLEOTIDE SEQUENCE [LARGE SCALE GENOMIC DNA]</scope>
    <source>
        <strain evidence="1 2">ATCC 49154</strain>
    </source>
</reference>
<keyword evidence="2" id="KW-1185">Reference proteome</keyword>
<accession>A0A2U3AI19</accession>